<keyword evidence="8 9" id="KW-0472">Membrane</keyword>
<dbReference type="eggNOG" id="COG3263">
    <property type="taxonomic scope" value="Bacteria"/>
</dbReference>
<evidence type="ECO:0000256" key="7">
    <source>
        <dbReference type="ARBA" id="ARBA00023065"/>
    </source>
</evidence>
<dbReference type="InterPro" id="IPR006153">
    <property type="entry name" value="Cation/H_exchanger_TM"/>
</dbReference>
<dbReference type="Gene3D" id="1.20.1530.20">
    <property type="match status" value="1"/>
</dbReference>
<dbReference type="InterPro" id="IPR038770">
    <property type="entry name" value="Na+/solute_symporter_sf"/>
</dbReference>
<evidence type="ECO:0000256" key="2">
    <source>
        <dbReference type="ARBA" id="ARBA00022448"/>
    </source>
</evidence>
<name>D1AWD0_STRM9</name>
<dbReference type="Pfam" id="PF02080">
    <property type="entry name" value="TrkA_C"/>
    <property type="match status" value="2"/>
</dbReference>
<evidence type="ECO:0000313" key="11">
    <source>
        <dbReference type="EMBL" id="ACZ00606.1"/>
    </source>
</evidence>
<keyword evidence="6 9" id="KW-1133">Transmembrane helix</keyword>
<dbReference type="NCBIfam" id="NF003715">
    <property type="entry name" value="PRK05326.1-2"/>
    <property type="match status" value="1"/>
</dbReference>
<dbReference type="KEGG" id="smf:Smon_0112"/>
<dbReference type="GO" id="GO:1902600">
    <property type="term" value="P:proton transmembrane transport"/>
    <property type="evidence" value="ECO:0007669"/>
    <property type="project" value="InterPro"/>
</dbReference>
<dbReference type="HOGENOM" id="CLU_005912_9_1_0"/>
<feature type="transmembrane region" description="Helical" evidence="9">
    <location>
        <begin position="187"/>
        <end position="205"/>
    </location>
</feature>
<dbReference type="GO" id="GO:0005886">
    <property type="term" value="C:plasma membrane"/>
    <property type="evidence" value="ECO:0007669"/>
    <property type="project" value="UniProtKB-SubCell"/>
</dbReference>
<dbReference type="GO" id="GO:0008324">
    <property type="term" value="F:monoatomic cation transmembrane transporter activity"/>
    <property type="evidence" value="ECO:0007669"/>
    <property type="project" value="InterPro"/>
</dbReference>
<dbReference type="OrthoDB" id="9810759at2"/>
<evidence type="ECO:0000256" key="4">
    <source>
        <dbReference type="ARBA" id="ARBA00022475"/>
    </source>
</evidence>
<proteinExistence type="predicted"/>
<evidence type="ECO:0000256" key="9">
    <source>
        <dbReference type="SAM" id="Phobius"/>
    </source>
</evidence>
<dbReference type="EMBL" id="CP001779">
    <property type="protein sequence ID" value="ACZ00606.1"/>
    <property type="molecule type" value="Genomic_DNA"/>
</dbReference>
<organism evidence="11 12">
    <name type="scientific">Streptobacillus moniliformis (strain ATCC 14647 / DSM 12112 / NCTC 10651 / 9901)</name>
    <dbReference type="NCBI Taxonomy" id="519441"/>
    <lineage>
        <taxon>Bacteria</taxon>
        <taxon>Fusobacteriati</taxon>
        <taxon>Fusobacteriota</taxon>
        <taxon>Fusobacteriia</taxon>
        <taxon>Fusobacteriales</taxon>
        <taxon>Leptotrichiaceae</taxon>
        <taxon>Streptobacillus</taxon>
    </lineage>
</organism>
<feature type="transmembrane region" description="Helical" evidence="9">
    <location>
        <begin position="6"/>
        <end position="22"/>
    </location>
</feature>
<dbReference type="PANTHER" id="PTHR32507:SF7">
    <property type="entry name" value="K(+)_H(+) ANTIPORTER NHAP2"/>
    <property type="match status" value="1"/>
</dbReference>
<evidence type="ECO:0000256" key="3">
    <source>
        <dbReference type="ARBA" id="ARBA00022449"/>
    </source>
</evidence>
<feature type="transmembrane region" description="Helical" evidence="9">
    <location>
        <begin position="325"/>
        <end position="346"/>
    </location>
</feature>
<keyword evidence="12" id="KW-1185">Reference proteome</keyword>
<gene>
    <name evidence="11" type="ordered locus">Smon_0112</name>
</gene>
<feature type="domain" description="RCK C-terminal" evidence="10">
    <location>
        <begin position="478"/>
        <end position="527"/>
    </location>
</feature>
<feature type="transmembrane region" description="Helical" evidence="9">
    <location>
        <begin position="236"/>
        <end position="254"/>
    </location>
</feature>
<evidence type="ECO:0000256" key="5">
    <source>
        <dbReference type="ARBA" id="ARBA00022692"/>
    </source>
</evidence>
<feature type="domain" description="RCK C-terminal" evidence="10">
    <location>
        <begin position="393"/>
        <end position="476"/>
    </location>
</feature>
<feature type="transmembrane region" description="Helical" evidence="9">
    <location>
        <begin position="87"/>
        <end position="110"/>
    </location>
</feature>
<evidence type="ECO:0000256" key="1">
    <source>
        <dbReference type="ARBA" id="ARBA00004651"/>
    </source>
</evidence>
<dbReference type="PROSITE" id="PS51202">
    <property type="entry name" value="RCK_C"/>
    <property type="match status" value="2"/>
</dbReference>
<feature type="transmembrane region" description="Helical" evidence="9">
    <location>
        <begin position="266"/>
        <end position="289"/>
    </location>
</feature>
<accession>D1AWD0</accession>
<evidence type="ECO:0000313" key="12">
    <source>
        <dbReference type="Proteomes" id="UP000002072"/>
    </source>
</evidence>
<keyword evidence="3" id="KW-0050">Antiport</keyword>
<dbReference type="AlphaFoldDB" id="D1AWD0"/>
<keyword evidence="4" id="KW-1003">Cell membrane</keyword>
<dbReference type="InterPro" id="IPR036721">
    <property type="entry name" value="RCK_C_sf"/>
</dbReference>
<reference evidence="11 12" key="1">
    <citation type="journal article" date="2009" name="Stand. Genomic Sci.">
        <title>Complete genome sequence of Streptobacillus moniliformis type strain (9901T).</title>
        <authorList>
            <person name="Nolan M."/>
            <person name="Gronow S."/>
            <person name="Lapidus A."/>
            <person name="Ivanova N."/>
            <person name="Copeland A."/>
            <person name="Lucas S."/>
            <person name="Del Rio T.G."/>
            <person name="Chen F."/>
            <person name="Tice H."/>
            <person name="Pitluck S."/>
            <person name="Cheng J.F."/>
            <person name="Sims D."/>
            <person name="Meincke L."/>
            <person name="Bruce D."/>
            <person name="Goodwin L."/>
            <person name="Brettin T."/>
            <person name="Han C."/>
            <person name="Detter J.C."/>
            <person name="Ovchinikova G."/>
            <person name="Pati A."/>
            <person name="Mavromatis K."/>
            <person name="Mikhailova N."/>
            <person name="Chen A."/>
            <person name="Palaniappan K."/>
            <person name="Land M."/>
            <person name="Hauser L."/>
            <person name="Chang Y.J."/>
            <person name="Jeffries C.D."/>
            <person name="Rohde M."/>
            <person name="Sproer C."/>
            <person name="Goker M."/>
            <person name="Bristow J."/>
            <person name="Eisen J.A."/>
            <person name="Markowitz V."/>
            <person name="Hugenholtz P."/>
            <person name="Kyrpides N.C."/>
            <person name="Klenk H.P."/>
            <person name="Chain P."/>
        </authorList>
    </citation>
    <scope>NUCLEOTIDE SEQUENCE [LARGE SCALE GENOMIC DNA]</scope>
    <source>
        <strain evidence="12">ATCC 14647 / DSM 12112 / NCTC 10651 / 9901</strain>
    </source>
</reference>
<keyword evidence="7" id="KW-0406">Ion transport</keyword>
<dbReference type="Gene3D" id="3.30.70.1450">
    <property type="entry name" value="Regulator of K+ conductance, C-terminal domain"/>
    <property type="match status" value="2"/>
</dbReference>
<keyword evidence="5 9" id="KW-0812">Transmembrane</keyword>
<dbReference type="PANTHER" id="PTHR32507">
    <property type="entry name" value="NA(+)/H(+) ANTIPORTER 1"/>
    <property type="match status" value="1"/>
</dbReference>
<feature type="transmembrane region" description="Helical" evidence="9">
    <location>
        <begin position="29"/>
        <end position="48"/>
    </location>
</feature>
<dbReference type="GO" id="GO:0006813">
    <property type="term" value="P:potassium ion transport"/>
    <property type="evidence" value="ECO:0007669"/>
    <property type="project" value="InterPro"/>
</dbReference>
<evidence type="ECO:0000259" key="10">
    <source>
        <dbReference type="PROSITE" id="PS51202"/>
    </source>
</evidence>
<dbReference type="Pfam" id="PF00999">
    <property type="entry name" value="Na_H_Exchanger"/>
    <property type="match status" value="1"/>
</dbReference>
<comment type="subcellular location">
    <subcellularLocation>
        <location evidence="1">Cell membrane</location>
        <topology evidence="1">Multi-pass membrane protein</topology>
    </subcellularLocation>
</comment>
<sequence>MVHILLFFSVVLIACVFVYKYLSKFGLPMLLVFIGLGMIFGENGIFRINFDNFLLSKDICSLALVFIIFFGGFNTKLSMARPVLKKSLILSSLGVLFTAFLTAIFTHFILKLDWQTSLLTGAVLSSTDAASVFSILKSYKLNLKEHTASLLEIESGSNDPFAYVLTIAFISASDGFLNLPILLLKQIIYGVSIGFIVAKLTIFLLKKIKNLDIGFTMAFLMGTTLLSYAFSETLGGNGYISIYLFGIIVGNSKFKGKSEIISFFDGITSIMQMVIFFLLGLLVSPAIAFKYILPSIILMLAITFVIRPLVIGGLLIPLKSSREQIILVSWAGLKGAASVVFSILVVVSNKEIGYLIFNMSFIIVLLSIAFQGSLIPYVAKKLDMIDETENVLKTFNDYSDEEDVDFISFEIDKNHKWVGMSIKNIEFTPGVLLVLIIRNGENIVPDGNTKIRSGDKMVLCGSTFEDKNTRINIYEKFIDKNSSLYHKYIYELDKKMFVVMIKRNNKSMIPNGNTIIKENDTLVIVDR</sequence>
<dbReference type="NCBIfam" id="NF003716">
    <property type="entry name" value="PRK05326.1-3"/>
    <property type="match status" value="1"/>
</dbReference>
<evidence type="ECO:0000256" key="8">
    <source>
        <dbReference type="ARBA" id="ARBA00023136"/>
    </source>
</evidence>
<feature type="transmembrane region" description="Helical" evidence="9">
    <location>
        <begin position="54"/>
        <end position="75"/>
    </location>
</feature>
<dbReference type="GeneID" id="29674049"/>
<keyword evidence="2" id="KW-0813">Transport</keyword>
<feature type="transmembrane region" description="Helical" evidence="9">
    <location>
        <begin position="352"/>
        <end position="375"/>
    </location>
</feature>
<dbReference type="SUPFAM" id="SSF116726">
    <property type="entry name" value="TrkA C-terminal domain-like"/>
    <property type="match status" value="2"/>
</dbReference>
<dbReference type="RefSeq" id="WP_012858164.1">
    <property type="nucleotide sequence ID" value="NC_013515.1"/>
</dbReference>
<feature type="transmembrane region" description="Helical" evidence="9">
    <location>
        <begin position="295"/>
        <end position="318"/>
    </location>
</feature>
<dbReference type="InterPro" id="IPR006037">
    <property type="entry name" value="RCK_C"/>
</dbReference>
<dbReference type="Proteomes" id="UP000002072">
    <property type="component" value="Chromosome"/>
</dbReference>
<protein>
    <submittedName>
        <fullName evidence="11">Sodium/hydrogen exchanger</fullName>
    </submittedName>
</protein>
<evidence type="ECO:0000256" key="6">
    <source>
        <dbReference type="ARBA" id="ARBA00022989"/>
    </source>
</evidence>
<feature type="transmembrane region" description="Helical" evidence="9">
    <location>
        <begin position="160"/>
        <end position="181"/>
    </location>
</feature>
<dbReference type="GO" id="GO:0015297">
    <property type="term" value="F:antiporter activity"/>
    <property type="evidence" value="ECO:0007669"/>
    <property type="project" value="UniProtKB-KW"/>
</dbReference>